<feature type="region of interest" description="Disordered" evidence="1">
    <location>
        <begin position="39"/>
        <end position="69"/>
    </location>
</feature>
<accession>A0A6A5K4L4</accession>
<protein>
    <submittedName>
        <fullName evidence="2">Uncharacterized protein</fullName>
    </submittedName>
</protein>
<reference evidence="2" key="1">
    <citation type="submission" date="2020-01" db="EMBL/GenBank/DDBJ databases">
        <authorList>
            <consortium name="DOE Joint Genome Institute"/>
            <person name="Haridas S."/>
            <person name="Albert R."/>
            <person name="Binder M."/>
            <person name="Bloem J."/>
            <person name="Labutti K."/>
            <person name="Salamov A."/>
            <person name="Andreopoulos B."/>
            <person name="Baker S.E."/>
            <person name="Barry K."/>
            <person name="Bills G."/>
            <person name="Bluhm B.H."/>
            <person name="Cannon C."/>
            <person name="Castanera R."/>
            <person name="Culley D.E."/>
            <person name="Daum C."/>
            <person name="Ezra D."/>
            <person name="Gonzalez J.B."/>
            <person name="Henrissat B."/>
            <person name="Kuo A."/>
            <person name="Liang C."/>
            <person name="Lipzen A."/>
            <person name="Lutzoni F."/>
            <person name="Magnuson J."/>
            <person name="Mondo S."/>
            <person name="Nolan M."/>
            <person name="Ohm R."/>
            <person name="Pangilinan J."/>
            <person name="Park H.-J."/>
            <person name="Ramirez L."/>
            <person name="Alfaro M."/>
            <person name="Sun H."/>
            <person name="Tritt A."/>
            <person name="Yoshinaga Y."/>
            <person name="Zwiers L.-H."/>
            <person name="Turgeon B.G."/>
            <person name="Goodwin S.B."/>
            <person name="Spatafora J.W."/>
            <person name="Crous P.W."/>
            <person name="Grigoriev I.V."/>
        </authorList>
    </citation>
    <scope>NUCLEOTIDE SEQUENCE</scope>
    <source>
        <strain evidence="2">P77</strain>
    </source>
</reference>
<dbReference type="OrthoDB" id="432970at2759"/>
<feature type="compositionally biased region" description="Low complexity" evidence="1">
    <location>
        <begin position="54"/>
        <end position="69"/>
    </location>
</feature>
<feature type="compositionally biased region" description="Basic and acidic residues" evidence="1">
    <location>
        <begin position="39"/>
        <end position="48"/>
    </location>
</feature>
<dbReference type="EMBL" id="ML975561">
    <property type="protein sequence ID" value="KAF1828373.1"/>
    <property type="molecule type" value="Genomic_DNA"/>
</dbReference>
<keyword evidence="3" id="KW-1185">Reference proteome</keyword>
<gene>
    <name evidence="2" type="ORF">BDW02DRAFT_574929</name>
</gene>
<sequence length="129" mass="13921">MPPRSVCLNVFTTSLGEGNAAVNNDGNAMMGAVGNMERRDSAQSDIVRRSSAGSIASQPTPTSTSPLPTINRADLFHSLRPMASTESLNYALTSKRKFSFSFTMWRAAGTRLHSLRCISVHVDSTFPTP</sequence>
<evidence type="ECO:0000256" key="1">
    <source>
        <dbReference type="SAM" id="MobiDB-lite"/>
    </source>
</evidence>
<name>A0A6A5K4L4_9PLEO</name>
<proteinExistence type="predicted"/>
<dbReference type="Proteomes" id="UP000800040">
    <property type="component" value="Unassembled WGS sequence"/>
</dbReference>
<evidence type="ECO:0000313" key="3">
    <source>
        <dbReference type="Proteomes" id="UP000800040"/>
    </source>
</evidence>
<organism evidence="2 3">
    <name type="scientific">Decorospora gaudefroyi</name>
    <dbReference type="NCBI Taxonomy" id="184978"/>
    <lineage>
        <taxon>Eukaryota</taxon>
        <taxon>Fungi</taxon>
        <taxon>Dikarya</taxon>
        <taxon>Ascomycota</taxon>
        <taxon>Pezizomycotina</taxon>
        <taxon>Dothideomycetes</taxon>
        <taxon>Pleosporomycetidae</taxon>
        <taxon>Pleosporales</taxon>
        <taxon>Pleosporineae</taxon>
        <taxon>Pleosporaceae</taxon>
        <taxon>Decorospora</taxon>
    </lineage>
</organism>
<dbReference type="AlphaFoldDB" id="A0A6A5K4L4"/>
<evidence type="ECO:0000313" key="2">
    <source>
        <dbReference type="EMBL" id="KAF1828373.1"/>
    </source>
</evidence>